<evidence type="ECO:0000256" key="2">
    <source>
        <dbReference type="ARBA" id="ARBA00022448"/>
    </source>
</evidence>
<feature type="transmembrane region" description="Helical" evidence="7">
    <location>
        <begin position="217"/>
        <end position="242"/>
    </location>
</feature>
<reference evidence="9 10" key="1">
    <citation type="submission" date="2014-07" db="EMBL/GenBank/DDBJ databases">
        <title>Draft genome of Clostridium celerecrescens 152B isolated from sediments associated with methane hydrate from Krishna Godavari basin.</title>
        <authorList>
            <person name="Honkalas V.S."/>
            <person name="Dabir A.P."/>
            <person name="Arora P."/>
            <person name="Dhakephalkar P.K."/>
        </authorList>
    </citation>
    <scope>NUCLEOTIDE SEQUENCE [LARGE SCALE GENOMIC DNA]</scope>
    <source>
        <strain evidence="9 10">152B</strain>
    </source>
</reference>
<sequence length="298" mass="31851">MAKSLGLDQQSHEEILKKERKSNSAWSKLKRNKTALLGLFAVSVMVALAILAPVITNGKPNEIHPIDAYLKFFEKGHLLGTDEFGRDLFTRICYGARVSLLVAVGATAVGGVTGVILGLIAGYMGGIVDAVLMRIMDGVLAFPFILLSIVLMTVLGSGIINVILAIGIAEIPRFARVVRGQVLIVKKEEYCNAGRVIGISHFRMLAHHILPNTVSEVIVYGTLNIASAIISEAALSFLGLGIELPTASWGSILRSGRNCLNTAPHIAAVSGTFILITVIGFNLLGDGIRDVLDPKMKK</sequence>
<dbReference type="Proteomes" id="UP000028525">
    <property type="component" value="Unassembled WGS sequence"/>
</dbReference>
<dbReference type="SUPFAM" id="SSF161098">
    <property type="entry name" value="MetI-like"/>
    <property type="match status" value="1"/>
</dbReference>
<dbReference type="Pfam" id="PF00528">
    <property type="entry name" value="BPD_transp_1"/>
    <property type="match status" value="1"/>
</dbReference>
<gene>
    <name evidence="9" type="ORF">IO98_00415</name>
</gene>
<accession>A0A084JRU6</accession>
<evidence type="ECO:0000313" key="9">
    <source>
        <dbReference type="EMBL" id="KEZ91680.1"/>
    </source>
</evidence>
<comment type="similarity">
    <text evidence="7">Belongs to the binding-protein-dependent transport system permease family.</text>
</comment>
<dbReference type="InterPro" id="IPR025966">
    <property type="entry name" value="OppC_N"/>
</dbReference>
<dbReference type="InterPro" id="IPR050366">
    <property type="entry name" value="BP-dependent_transpt_permease"/>
</dbReference>
<evidence type="ECO:0000256" key="3">
    <source>
        <dbReference type="ARBA" id="ARBA00022475"/>
    </source>
</evidence>
<dbReference type="InterPro" id="IPR000515">
    <property type="entry name" value="MetI-like"/>
</dbReference>
<dbReference type="OrthoDB" id="9797852at2"/>
<evidence type="ECO:0000256" key="1">
    <source>
        <dbReference type="ARBA" id="ARBA00004651"/>
    </source>
</evidence>
<dbReference type="Gene3D" id="1.10.3720.10">
    <property type="entry name" value="MetI-like"/>
    <property type="match status" value="1"/>
</dbReference>
<feature type="domain" description="ABC transmembrane type-1" evidence="8">
    <location>
        <begin position="96"/>
        <end position="285"/>
    </location>
</feature>
<dbReference type="InterPro" id="IPR035906">
    <property type="entry name" value="MetI-like_sf"/>
</dbReference>
<dbReference type="AlphaFoldDB" id="A0A084JRU6"/>
<feature type="transmembrane region" description="Helical" evidence="7">
    <location>
        <begin position="35"/>
        <end position="55"/>
    </location>
</feature>
<dbReference type="GO" id="GO:0005886">
    <property type="term" value="C:plasma membrane"/>
    <property type="evidence" value="ECO:0007669"/>
    <property type="project" value="UniProtKB-SubCell"/>
</dbReference>
<dbReference type="PANTHER" id="PTHR43386">
    <property type="entry name" value="OLIGOPEPTIDE TRANSPORT SYSTEM PERMEASE PROTEIN APPC"/>
    <property type="match status" value="1"/>
</dbReference>
<evidence type="ECO:0000259" key="8">
    <source>
        <dbReference type="PROSITE" id="PS50928"/>
    </source>
</evidence>
<evidence type="ECO:0000256" key="7">
    <source>
        <dbReference type="RuleBase" id="RU363032"/>
    </source>
</evidence>
<comment type="caution">
    <text evidence="9">The sequence shown here is derived from an EMBL/GenBank/DDBJ whole genome shotgun (WGS) entry which is preliminary data.</text>
</comment>
<dbReference type="PANTHER" id="PTHR43386:SF1">
    <property type="entry name" value="D,D-DIPEPTIDE TRANSPORT SYSTEM PERMEASE PROTEIN DDPC-RELATED"/>
    <property type="match status" value="1"/>
</dbReference>
<keyword evidence="4 7" id="KW-0812">Transmembrane</keyword>
<dbReference type="PROSITE" id="PS50928">
    <property type="entry name" value="ABC_TM1"/>
    <property type="match status" value="1"/>
</dbReference>
<dbReference type="RefSeq" id="WP_038277004.1">
    <property type="nucleotide sequence ID" value="NZ_JPME01000002.1"/>
</dbReference>
<keyword evidence="5 7" id="KW-1133">Transmembrane helix</keyword>
<proteinExistence type="inferred from homology"/>
<dbReference type="CDD" id="cd06261">
    <property type="entry name" value="TM_PBP2"/>
    <property type="match status" value="1"/>
</dbReference>
<comment type="subcellular location">
    <subcellularLocation>
        <location evidence="1 7">Cell membrane</location>
        <topology evidence="1 7">Multi-pass membrane protein</topology>
    </subcellularLocation>
</comment>
<name>A0A084JRU6_9FIRM</name>
<evidence type="ECO:0000313" key="10">
    <source>
        <dbReference type="Proteomes" id="UP000028525"/>
    </source>
</evidence>
<dbReference type="STRING" id="29354.IO98_00415"/>
<keyword evidence="6 7" id="KW-0472">Membrane</keyword>
<protein>
    <submittedName>
        <fullName evidence="9">Peptide ABC transporter permease</fullName>
    </submittedName>
</protein>
<keyword evidence="10" id="KW-1185">Reference proteome</keyword>
<evidence type="ECO:0000256" key="6">
    <source>
        <dbReference type="ARBA" id="ARBA00023136"/>
    </source>
</evidence>
<dbReference type="EMBL" id="JPME01000002">
    <property type="protein sequence ID" value="KEZ91680.1"/>
    <property type="molecule type" value="Genomic_DNA"/>
</dbReference>
<dbReference type="Pfam" id="PF12911">
    <property type="entry name" value="OppC_N"/>
    <property type="match status" value="1"/>
</dbReference>
<evidence type="ECO:0000256" key="5">
    <source>
        <dbReference type="ARBA" id="ARBA00022989"/>
    </source>
</evidence>
<keyword evidence="2 7" id="KW-0813">Transport</keyword>
<feature type="transmembrane region" description="Helical" evidence="7">
    <location>
        <begin position="98"/>
        <end position="124"/>
    </location>
</feature>
<keyword evidence="3" id="KW-1003">Cell membrane</keyword>
<organism evidence="9 10">
    <name type="scientific">Lacrimispora celerecrescens</name>
    <dbReference type="NCBI Taxonomy" id="29354"/>
    <lineage>
        <taxon>Bacteria</taxon>
        <taxon>Bacillati</taxon>
        <taxon>Bacillota</taxon>
        <taxon>Clostridia</taxon>
        <taxon>Lachnospirales</taxon>
        <taxon>Lachnospiraceae</taxon>
        <taxon>Lacrimispora</taxon>
    </lineage>
</organism>
<feature type="transmembrane region" description="Helical" evidence="7">
    <location>
        <begin position="144"/>
        <end position="169"/>
    </location>
</feature>
<feature type="transmembrane region" description="Helical" evidence="7">
    <location>
        <begin position="262"/>
        <end position="285"/>
    </location>
</feature>
<evidence type="ECO:0000256" key="4">
    <source>
        <dbReference type="ARBA" id="ARBA00022692"/>
    </source>
</evidence>
<dbReference type="GO" id="GO:0055085">
    <property type="term" value="P:transmembrane transport"/>
    <property type="evidence" value="ECO:0007669"/>
    <property type="project" value="InterPro"/>
</dbReference>